<feature type="transmembrane region" description="Helical" evidence="2">
    <location>
        <begin position="606"/>
        <end position="631"/>
    </location>
</feature>
<feature type="compositionally biased region" description="Basic and acidic residues" evidence="1">
    <location>
        <begin position="777"/>
        <end position="788"/>
    </location>
</feature>
<feature type="region of interest" description="Disordered" evidence="1">
    <location>
        <begin position="764"/>
        <end position="788"/>
    </location>
</feature>
<sequence>MASCLLRGSLLSLRLSHVSLWGGSYETRLTLMQSKVRYVISLMMGECVIHLIFRRLVKSGGHMSKLKRLLLSLFVVASPSYSADLGIDGITEAAKRSGDLSRQMLHTVFGEVVNNPFSPSGDGLLNNVFFTVNEVIAILALVYMGIISIKKLHQAGQLGSFIEGDGNNAFKIVKTTFGWLLLVPTVVGWSVAQLLFLWCGSIIGVGSANVIADKTASELASGKAVYIAPVMPEMASVAKGMFETNLCALGVNQGIAQMEASGQHYENNARMQYQTGDSTYSISVNNGSAVCGTVSLPQRPAGWTSIFASGYADSVYSVQQQATDTLWGKMKTAAEQFNAAYMAKMRSGDGELPDVESAIQTAARDYQLQVQHAANSAAGDDEIVQKMESDIKEKGWLYLGVYYHTLATANTEMKDVANLKPVVSGMSNDGDIGSIDYFKGLFQAYHSQLKNSNYTPPLGTESNALARNIDQKSLENAATTGDGTSLITKIFDFNVTNWLATSNYGTGDGYSDVTNPLLKMKAIGDYTLGVAEVGLASWTAINVAVKVSEGKSLPGFAAGMMNKLTGIRDAIAGVLESVSFLVYPLFYSLFGIGLALSIWLPFIPMIYWFVAMADWLVTLMTGVLASSLWAATHINIGQSNDERSTYGYVFLIDVMIRPMLMVMGFIFASLAIVALGTALNMMFKFAMEQVQSDSFTGLLSSIGFLMLYARLCTGMVARVFALPARMPNYVINWIGQKMNDSVLGDMQNHVHDIFAAFGRGAKNMNRNNPKQFNPDAGVDKSKDGIKGA</sequence>
<keyword evidence="2" id="KW-0472">Membrane</keyword>
<feature type="transmembrane region" description="Helical" evidence="2">
    <location>
        <begin position="570"/>
        <end position="600"/>
    </location>
</feature>
<evidence type="ECO:0000256" key="2">
    <source>
        <dbReference type="SAM" id="Phobius"/>
    </source>
</evidence>
<protein>
    <submittedName>
        <fullName evidence="3">Conjugal transfer/type IV secretion protein DotA/TraY</fullName>
    </submittedName>
</protein>
<dbReference type="NCBIfam" id="TIGR04346">
    <property type="entry name" value="DotA_TraY"/>
    <property type="match status" value="1"/>
</dbReference>
<dbReference type="EMBL" id="KX783441">
    <property type="protein sequence ID" value="APA32150.1"/>
    <property type="molecule type" value="Genomic_DNA"/>
</dbReference>
<feature type="transmembrane region" description="Helical" evidence="2">
    <location>
        <begin position="660"/>
        <end position="683"/>
    </location>
</feature>
<proteinExistence type="predicted"/>
<name>A0A1I9WJ31_KLEPN</name>
<geneLocation type="plasmid" evidence="3">
    <name>pKP4368</name>
</geneLocation>
<keyword evidence="2" id="KW-1133">Transmembrane helix</keyword>
<keyword evidence="3" id="KW-0614">Plasmid</keyword>
<evidence type="ECO:0000256" key="1">
    <source>
        <dbReference type="SAM" id="MobiDB-lite"/>
    </source>
</evidence>
<dbReference type="InterPro" id="IPR027628">
    <property type="entry name" value="DotA_TraY"/>
</dbReference>
<reference evidence="3" key="1">
    <citation type="submission" date="2016-08" db="EMBL/GenBank/DDBJ databases">
        <title>Complete plasmid sequences of hospital-associated carbapenemase-producing Enterobacteriaceae.</title>
        <authorList>
            <person name="Nogueira M.C."/>
            <person name="Cerdeira L."/>
            <person name="Tollentino F.M."/>
            <person name="Almeida E.R."/>
            <person name="Madella N.K."/>
            <person name="Andrade D."/>
            <person name="Francisco G."/>
            <person name="Bueno M.F."/>
            <person name="Garcia D.D."/>
            <person name="Lincopan N."/>
        </authorList>
    </citation>
    <scope>NUCLEOTIDE SEQUENCE</scope>
    <source>
        <strain evidence="3">KP4368</strain>
        <plasmid evidence="3">pKP4368</plasmid>
    </source>
</reference>
<dbReference type="AlphaFoldDB" id="A0A1I9WJ31"/>
<keyword evidence="2" id="KW-0812">Transmembrane</keyword>
<feature type="transmembrane region" description="Helical" evidence="2">
    <location>
        <begin position="38"/>
        <end position="57"/>
    </location>
</feature>
<feature type="transmembrane region" description="Helical" evidence="2">
    <location>
        <begin position="695"/>
        <end position="717"/>
    </location>
</feature>
<gene>
    <name evidence="3" type="primary">dotA</name>
    <name evidence="3" type="ORF">pKP4368_0066</name>
</gene>
<feature type="transmembrane region" description="Helical" evidence="2">
    <location>
        <begin position="128"/>
        <end position="149"/>
    </location>
</feature>
<feature type="transmembrane region" description="Helical" evidence="2">
    <location>
        <begin position="169"/>
        <end position="189"/>
    </location>
</feature>
<organism evidence="3">
    <name type="scientific">Klebsiella pneumoniae</name>
    <dbReference type="NCBI Taxonomy" id="573"/>
    <lineage>
        <taxon>Bacteria</taxon>
        <taxon>Pseudomonadati</taxon>
        <taxon>Pseudomonadota</taxon>
        <taxon>Gammaproteobacteria</taxon>
        <taxon>Enterobacterales</taxon>
        <taxon>Enterobacteriaceae</taxon>
        <taxon>Klebsiella/Raoultella group</taxon>
        <taxon>Klebsiella</taxon>
        <taxon>Klebsiella pneumoniae complex</taxon>
    </lineage>
</organism>
<evidence type="ECO:0000313" key="3">
    <source>
        <dbReference type="EMBL" id="APA32150.1"/>
    </source>
</evidence>
<accession>A0A1I9WJ31</accession>